<proteinExistence type="predicted"/>
<name>A0A7S0LGW1_9EUKA</name>
<organism evidence="2">
    <name type="scientific">Coccolithus braarudii</name>
    <dbReference type="NCBI Taxonomy" id="221442"/>
    <lineage>
        <taxon>Eukaryota</taxon>
        <taxon>Haptista</taxon>
        <taxon>Haptophyta</taxon>
        <taxon>Prymnesiophyceae</taxon>
        <taxon>Coccolithales</taxon>
        <taxon>Coccolithaceae</taxon>
        <taxon>Coccolithus</taxon>
    </lineage>
</organism>
<feature type="transmembrane region" description="Helical" evidence="1">
    <location>
        <begin position="154"/>
        <end position="176"/>
    </location>
</feature>
<sequence length="305" mass="32073">MRGHIRWLLSAPLVVNLFILLYGASFTLTITLWQAFSTAGYEEVKVGMHALGEEFANPAAWQKIAAGLYAGGFAALTVLRNEVAAAVAIGVDMGKRVASLLDSWCFALAHADEAGVATLVSTEEFDSMSQATDNIPSSPLSTKADRKMSWLRRWAANLLLGVCVGLFVLLACIFVHSTRVASLCVLAAQSLVKDLALLLGEAHAARFGVGGRGRAVAVGALSALGMLIQSRLYLASAGAWYLPNGAAIPARLHSILYAPLALENALEEVRLACKCDFGRLHLQGFEVGAKVAHAVAGAAAEVASA</sequence>
<protein>
    <submittedName>
        <fullName evidence="2">Uncharacterized protein</fullName>
    </submittedName>
</protein>
<keyword evidence="1" id="KW-0812">Transmembrane</keyword>
<keyword evidence="1" id="KW-1133">Transmembrane helix</keyword>
<keyword evidence="1" id="KW-0472">Membrane</keyword>
<accession>A0A7S0LGW1</accession>
<dbReference type="AlphaFoldDB" id="A0A7S0LGW1"/>
<evidence type="ECO:0000256" key="1">
    <source>
        <dbReference type="SAM" id="Phobius"/>
    </source>
</evidence>
<evidence type="ECO:0000313" key="2">
    <source>
        <dbReference type="EMBL" id="CAD8612430.1"/>
    </source>
</evidence>
<feature type="transmembrane region" description="Helical" evidence="1">
    <location>
        <begin position="7"/>
        <end position="33"/>
    </location>
</feature>
<gene>
    <name evidence="2" type="ORF">CPEL01642_LOCUS15810</name>
</gene>
<reference evidence="2" key="1">
    <citation type="submission" date="2021-01" db="EMBL/GenBank/DDBJ databases">
        <authorList>
            <person name="Corre E."/>
            <person name="Pelletier E."/>
            <person name="Niang G."/>
            <person name="Scheremetjew M."/>
            <person name="Finn R."/>
            <person name="Kale V."/>
            <person name="Holt S."/>
            <person name="Cochrane G."/>
            <person name="Meng A."/>
            <person name="Brown T."/>
            <person name="Cohen L."/>
        </authorList>
    </citation>
    <scope>NUCLEOTIDE SEQUENCE</scope>
    <source>
        <strain evidence="2">PLY182g</strain>
    </source>
</reference>
<dbReference type="EMBL" id="HBEY01033151">
    <property type="protein sequence ID" value="CAD8612430.1"/>
    <property type="molecule type" value="Transcribed_RNA"/>
</dbReference>